<evidence type="ECO:0000313" key="3">
    <source>
        <dbReference type="Proteomes" id="UP000301751"/>
    </source>
</evidence>
<dbReference type="AlphaFoldDB" id="A0A480AHJ1"/>
<accession>A0A480AHJ1</accession>
<evidence type="ECO:0000313" key="2">
    <source>
        <dbReference type="EMBL" id="GCL61104.1"/>
    </source>
</evidence>
<dbReference type="OrthoDB" id="8536886at2"/>
<name>A0A480AHJ1_9BURK</name>
<dbReference type="InterPro" id="IPR006311">
    <property type="entry name" value="TAT_signal"/>
</dbReference>
<dbReference type="PROSITE" id="PS51318">
    <property type="entry name" value="TAT"/>
    <property type="match status" value="1"/>
</dbReference>
<sequence>MPLSRRRPLHWVLLCALVLAAMAPTVSRALAFAQGTLAPWSVVCTAPAGTPMTPAGDPSHRLEQCAWCQLQQAHWAPPPVLPQLHGPMLQHLMPALFLHAPQPLPIWASAQARAPPALAG</sequence>
<comment type="caution">
    <text evidence="2">The sequence shown here is derived from an EMBL/GenBank/DDBJ whole genome shotgun (WGS) entry which is preliminary data.</text>
</comment>
<dbReference type="RefSeq" id="WP_137730886.1">
    <property type="nucleotide sequence ID" value="NZ_BJCL01000001.1"/>
</dbReference>
<keyword evidence="3" id="KW-1185">Reference proteome</keyword>
<evidence type="ECO:0008006" key="4">
    <source>
        <dbReference type="Google" id="ProtNLM"/>
    </source>
</evidence>
<keyword evidence="1" id="KW-0732">Signal</keyword>
<gene>
    <name evidence="2" type="ORF">AQPW35_01850</name>
</gene>
<dbReference type="Proteomes" id="UP000301751">
    <property type="component" value="Unassembled WGS sequence"/>
</dbReference>
<evidence type="ECO:0000256" key="1">
    <source>
        <dbReference type="SAM" id="SignalP"/>
    </source>
</evidence>
<protein>
    <recommendedName>
        <fullName evidence="4">DUF2946 domain-containing protein</fullName>
    </recommendedName>
</protein>
<reference evidence="3" key="1">
    <citation type="submission" date="2019-03" db="EMBL/GenBank/DDBJ databases">
        <title>Aquabacterium pictum sp.nov., the first bacteriochlorophyll a-containing freshwater bacterium in the genus Aquabacterium of the class Betaproteobacteria.</title>
        <authorList>
            <person name="Hirose S."/>
            <person name="Tank M."/>
            <person name="Hara E."/>
            <person name="Tamaki H."/>
            <person name="Takaichi S."/>
            <person name="Haruta S."/>
            <person name="Hanada S."/>
        </authorList>
    </citation>
    <scope>NUCLEOTIDE SEQUENCE [LARGE SCALE GENOMIC DNA]</scope>
    <source>
        <strain evidence="3">W35</strain>
    </source>
</reference>
<feature type="signal peptide" evidence="1">
    <location>
        <begin position="1"/>
        <end position="31"/>
    </location>
</feature>
<organism evidence="2 3">
    <name type="scientific">Pseudaquabacterium pictum</name>
    <dbReference type="NCBI Taxonomy" id="2315236"/>
    <lineage>
        <taxon>Bacteria</taxon>
        <taxon>Pseudomonadati</taxon>
        <taxon>Pseudomonadota</taxon>
        <taxon>Betaproteobacteria</taxon>
        <taxon>Burkholderiales</taxon>
        <taxon>Sphaerotilaceae</taxon>
        <taxon>Pseudaquabacterium</taxon>
    </lineage>
</organism>
<dbReference type="Pfam" id="PF11162">
    <property type="entry name" value="DUF2946"/>
    <property type="match status" value="1"/>
</dbReference>
<dbReference type="InterPro" id="IPR021333">
    <property type="entry name" value="DUF2946"/>
</dbReference>
<dbReference type="EMBL" id="BJCL01000001">
    <property type="protein sequence ID" value="GCL61104.1"/>
    <property type="molecule type" value="Genomic_DNA"/>
</dbReference>
<feature type="chain" id="PRO_5019758259" description="DUF2946 domain-containing protein" evidence="1">
    <location>
        <begin position="32"/>
        <end position="120"/>
    </location>
</feature>
<proteinExistence type="predicted"/>